<dbReference type="NCBIfam" id="TIGR01901">
    <property type="entry name" value="adhes_NPXG"/>
    <property type="match status" value="1"/>
</dbReference>
<feature type="non-terminal residue" evidence="2">
    <location>
        <position position="1065"/>
    </location>
</feature>
<name>A0A381VCT1_9ZZZZ</name>
<dbReference type="InterPro" id="IPR011050">
    <property type="entry name" value="Pectin_lyase_fold/virulence"/>
</dbReference>
<dbReference type="SUPFAM" id="SSF51126">
    <property type="entry name" value="Pectin lyase-like"/>
    <property type="match status" value="1"/>
</dbReference>
<dbReference type="AlphaFoldDB" id="A0A381VCT1"/>
<dbReference type="InterPro" id="IPR012334">
    <property type="entry name" value="Pectin_lyas_fold"/>
</dbReference>
<dbReference type="Pfam" id="PF05860">
    <property type="entry name" value="TPS"/>
    <property type="match status" value="1"/>
</dbReference>
<dbReference type="SMART" id="SM00912">
    <property type="entry name" value="Haemagg_act"/>
    <property type="match status" value="1"/>
</dbReference>
<protein>
    <recommendedName>
        <fullName evidence="1">Filamentous haemagglutinin FhaB/tRNA nuclease CdiA-like TPS domain-containing protein</fullName>
    </recommendedName>
</protein>
<reference evidence="2" key="1">
    <citation type="submission" date="2018-05" db="EMBL/GenBank/DDBJ databases">
        <authorList>
            <person name="Lanie J.A."/>
            <person name="Ng W.-L."/>
            <person name="Kazmierczak K.M."/>
            <person name="Andrzejewski T.M."/>
            <person name="Davidsen T.M."/>
            <person name="Wayne K.J."/>
            <person name="Tettelin H."/>
            <person name="Glass J.I."/>
            <person name="Rusch D."/>
            <person name="Podicherti R."/>
            <person name="Tsui H.-C.T."/>
            <person name="Winkler M.E."/>
        </authorList>
    </citation>
    <scope>NUCLEOTIDE SEQUENCE</scope>
</reference>
<sequence>MKYSGLLSLTLIFGSLGQALGQVVVDNSFSTGGALTGPNFLISESLGKTVGGNLFHSFTEFNVQTGGSARFTGPDTVNNILGRVTGGNVSGIDGLIKSDIAGANLYLMNPSGFLFGENARVDVDGAFTVSSRDQINLGNDGVFQAANPDKSVFTASPPQAFGFLGSNPAGKITFNGTRLVTGGDINVAGGEVLLDKARLISEAEGSNSGNIIVEADAVTIQEGQLRSQSVGGNSGRLVVSSKGVVLIENPSATPDTGEGLDRGEFIDNIRNRDVAFGDDTGLMSLATGEGSTGGIHIAAQSINLSSGGLYSLTAKDADGNLGQAGDVKLQSGVTQLKNSRIQFGSGLSSESDGGVDIYAQNGMSIAGQSYLYSRAGLKLTGGVAIIGASLVEAESSTVQLSGGMKMEANSAWNSPSIGIQATALEVFSSNIDYETGAIIKLSGDLKLAQGSRLRGNVLLPSTLEISGRHMTVDSGSRVDSGLGVDISLGGEFGLLNSSRVQVGIDHEKNPGSTVSFPEGQQFGHLNLKAGRIAIAPGEQGSNFKLFSEYGGTLSLETGGVITLESNGEVYLTDYAKNPESKMTVKAGGMLIDAAAFQADEIDIDVAGRLQIGKPAAPYSSAIYGGPKDPRLVDVTAGELLMYGAGGGITLLKEGYNEVYGGEIKVKVAQTFLIDDNLVSTRGFNSRIINNNIAVGSVDIDAGNLVLQNNASIEMNSGEVPEGIAVGTMDVDVANLLRIENSTISVSAIGAKSARANVSLSGKSVELTGATIEHVNYFSKVYNQGDIYLRDKAEPVFLTGYGTLDITAQATVVSKEDTIISMQNGSINLAAGGMMLDGTSMETETHWLQDSQGRNSQLSLSAAGQLLLLNSRFSMGTVSSDGRQTFTATAPVLQFKGSKLTLSDEVAGQAGLVSIVGSQSLLIENAEISSIGMNTIDSEVNGNDITVGGGAVTIQSSVINTTVRGAGEAGHTELAVTKSFSLAESWIGGAGNTLGQARKMDVATDDSWGAAATVGDGVALDGSMGLVKGGNRFFSLASLSLFNGQQLSFANLGESHERVFARVTGG</sequence>
<dbReference type="InterPro" id="IPR008638">
    <property type="entry name" value="FhaB/CdiA-like_TPS"/>
</dbReference>
<accession>A0A381VCT1</accession>
<feature type="domain" description="Filamentous haemagglutinin FhaB/tRNA nuclease CdiA-like TPS" evidence="1">
    <location>
        <begin position="31"/>
        <end position="138"/>
    </location>
</feature>
<dbReference type="EMBL" id="UINC01008486">
    <property type="protein sequence ID" value="SVA38179.1"/>
    <property type="molecule type" value="Genomic_DNA"/>
</dbReference>
<proteinExistence type="predicted"/>
<organism evidence="2">
    <name type="scientific">marine metagenome</name>
    <dbReference type="NCBI Taxonomy" id="408172"/>
    <lineage>
        <taxon>unclassified sequences</taxon>
        <taxon>metagenomes</taxon>
        <taxon>ecological metagenomes</taxon>
    </lineage>
</organism>
<gene>
    <name evidence="2" type="ORF">METZ01_LOCUS91033</name>
</gene>
<dbReference type="Gene3D" id="2.160.20.10">
    <property type="entry name" value="Single-stranded right-handed beta-helix, Pectin lyase-like"/>
    <property type="match status" value="1"/>
</dbReference>
<evidence type="ECO:0000313" key="2">
    <source>
        <dbReference type="EMBL" id="SVA38179.1"/>
    </source>
</evidence>
<evidence type="ECO:0000259" key="1">
    <source>
        <dbReference type="SMART" id="SM00912"/>
    </source>
</evidence>